<name>A0A327WNY7_9GAMM</name>
<dbReference type="RefSeq" id="WP_111570597.1">
    <property type="nucleotide sequence ID" value="NZ_PIPK01000024.1"/>
</dbReference>
<dbReference type="Pfam" id="PF10987">
    <property type="entry name" value="DUF2806"/>
    <property type="match status" value="1"/>
</dbReference>
<dbReference type="NCBIfam" id="TIGR03899">
    <property type="entry name" value="TIGR03899 family protein"/>
    <property type="match status" value="1"/>
</dbReference>
<dbReference type="InterPro" id="IPR021254">
    <property type="entry name" value="DUF2806"/>
</dbReference>
<dbReference type="EMBL" id="QLMD01000027">
    <property type="protein sequence ID" value="RAJ92898.1"/>
    <property type="molecule type" value="Genomic_DNA"/>
</dbReference>
<reference evidence="3 5" key="1">
    <citation type="journal article" date="2018" name="Front. Microbiol.">
        <title>Genome-Based Analysis Reveals the Taxonomy and Diversity of the Family Idiomarinaceae.</title>
        <authorList>
            <person name="Liu Y."/>
            <person name="Lai Q."/>
            <person name="Shao Z."/>
        </authorList>
    </citation>
    <scope>NUCLEOTIDE SEQUENCE [LARGE SCALE GENOMIC DNA]</scope>
    <source>
        <strain evidence="3 5">CF12-14</strain>
    </source>
</reference>
<dbReference type="EMBL" id="PIPK01000024">
    <property type="protein sequence ID" value="RUO18109.1"/>
    <property type="molecule type" value="Genomic_DNA"/>
</dbReference>
<comment type="caution">
    <text evidence="2">The sequence shown here is derived from an EMBL/GenBank/DDBJ whole genome shotgun (WGS) entry which is preliminary data.</text>
</comment>
<evidence type="ECO:0000313" key="4">
    <source>
        <dbReference type="Proteomes" id="UP000249203"/>
    </source>
</evidence>
<protein>
    <submittedName>
        <fullName evidence="2">Putative repeat protein (TIGR03899 family)</fullName>
    </submittedName>
    <submittedName>
        <fullName evidence="3">TIGR03899 family protein</fullName>
    </submittedName>
</protein>
<dbReference type="OrthoDB" id="886161at2"/>
<evidence type="ECO:0000313" key="3">
    <source>
        <dbReference type="EMBL" id="RUO18109.1"/>
    </source>
</evidence>
<evidence type="ECO:0000313" key="5">
    <source>
        <dbReference type="Proteomes" id="UP000287865"/>
    </source>
</evidence>
<dbReference type="Proteomes" id="UP000249203">
    <property type="component" value="Unassembled WGS sequence"/>
</dbReference>
<gene>
    <name evidence="2" type="ORF">B0I24_1274</name>
    <name evidence="3" type="ORF">CWE07_14170</name>
</gene>
<accession>A0A327WNY7</accession>
<feature type="compositionally biased region" description="Polar residues" evidence="1">
    <location>
        <begin position="24"/>
        <end position="48"/>
    </location>
</feature>
<evidence type="ECO:0000256" key="1">
    <source>
        <dbReference type="SAM" id="MobiDB-lite"/>
    </source>
</evidence>
<dbReference type="AlphaFoldDB" id="A0A327WNY7"/>
<feature type="compositionally biased region" description="Polar residues" evidence="1">
    <location>
        <begin position="1"/>
        <end position="15"/>
    </location>
</feature>
<organism evidence="2 4">
    <name type="scientific">Aliidiomarina maris</name>
    <dbReference type="NCBI Taxonomy" id="531312"/>
    <lineage>
        <taxon>Bacteria</taxon>
        <taxon>Pseudomonadati</taxon>
        <taxon>Pseudomonadota</taxon>
        <taxon>Gammaproteobacteria</taxon>
        <taxon>Alteromonadales</taxon>
        <taxon>Idiomarinaceae</taxon>
        <taxon>Aliidiomarina</taxon>
    </lineage>
</organism>
<evidence type="ECO:0000313" key="2">
    <source>
        <dbReference type="EMBL" id="RAJ92898.1"/>
    </source>
</evidence>
<dbReference type="Proteomes" id="UP000287865">
    <property type="component" value="Unassembled WGS sequence"/>
</dbReference>
<keyword evidence="5" id="KW-1185">Reference proteome</keyword>
<sequence length="307" mass="34282">MTKISSTSATGQTNAVPKVASGAKSPQTGSATTNTVRPASKPSASSREQLVRGFRSLGLDYRQLGMKSDTPLDARIDKRFKQQRRREQSNIEQIFKLALDFAPDNRPNESLDLDWLHTFIQHAQQISNPAMQQLWSRILASESARPGSFSIRTLTTLRQLTSREADVLRRAYSVTGHDVQQGSYKILTGYYRKPTVFTWLTLDKPTVVNIAKAGFSYPDILLLSELGVLYPSAIESSELHKGQSVTMQFGPKRMRLNAERNGLVLTYYKFTPQGEELLRLLPAGSHDTYLGLLQEHCAKDFAVQFGG</sequence>
<proteinExistence type="predicted"/>
<reference evidence="2 4" key="2">
    <citation type="submission" date="2018-06" db="EMBL/GenBank/DDBJ databases">
        <title>Genomic Encyclopedia of Type Strains, Phase III (KMG-III): the genomes of soil and plant-associated and newly described type strains.</title>
        <authorList>
            <person name="Whitman W."/>
        </authorList>
    </citation>
    <scope>NUCLEOTIDE SEQUENCE [LARGE SCALE GENOMIC DNA]</scope>
    <source>
        <strain evidence="2 4">CGMCC 1.15366</strain>
    </source>
</reference>
<feature type="region of interest" description="Disordered" evidence="1">
    <location>
        <begin position="1"/>
        <end position="49"/>
    </location>
</feature>